<accession>A0A9W6FP91</accession>
<keyword evidence="2" id="KW-1133">Transmembrane helix</keyword>
<evidence type="ECO:0008006" key="5">
    <source>
        <dbReference type="Google" id="ProtNLM"/>
    </source>
</evidence>
<gene>
    <name evidence="3" type="ORF">ARHIZOSPH14_20210</name>
</gene>
<feature type="transmembrane region" description="Helical" evidence="2">
    <location>
        <begin position="46"/>
        <end position="64"/>
    </location>
</feature>
<organism evidence="3 4">
    <name type="scientific">Agromyces rhizosphaerae</name>
    <dbReference type="NCBI Taxonomy" id="88374"/>
    <lineage>
        <taxon>Bacteria</taxon>
        <taxon>Bacillati</taxon>
        <taxon>Actinomycetota</taxon>
        <taxon>Actinomycetes</taxon>
        <taxon>Micrococcales</taxon>
        <taxon>Microbacteriaceae</taxon>
        <taxon>Agromyces</taxon>
    </lineage>
</organism>
<keyword evidence="4" id="KW-1185">Reference proteome</keyword>
<comment type="caution">
    <text evidence="3">The sequence shown here is derived from an EMBL/GenBank/DDBJ whole genome shotgun (WGS) entry which is preliminary data.</text>
</comment>
<feature type="region of interest" description="Disordered" evidence="1">
    <location>
        <begin position="129"/>
        <end position="161"/>
    </location>
</feature>
<sequence>MTSPDDDATRPYPPTPGPASPGSGAQGPGGPGEPDGTTPPDEPTKASGLGIAALVIGIVAVLLAFWPIAWIVAIVLAVIGLVLGIVALTRKDRKKGVSTAGTVVSAAALVIAMIFGVLYTTGVIGTGAAPEPTATPTESASPTPTESESPTPTPTPEPTVQEWADTTWGTFDDVSQSGTGDGTVTLPADATGGIVQASHDGDDAFQVTVLNSSGSATGDPLVDVDGDYDGTTAYGVSDASDAVTLQITATGDWQVTVSQMSSAPELPSAVSGEDDSVYLYGGDATTLAATHSGDDAEDPFVVRQQSEQAFSSSALIDVTGNFDGSAPLAAGPSVVTVQADEDWTITLG</sequence>
<feature type="region of interest" description="Disordered" evidence="1">
    <location>
        <begin position="1"/>
        <end position="44"/>
    </location>
</feature>
<evidence type="ECO:0000313" key="4">
    <source>
        <dbReference type="Proteomes" id="UP001144396"/>
    </source>
</evidence>
<dbReference type="AlphaFoldDB" id="A0A9W6FP91"/>
<keyword evidence="2" id="KW-0472">Membrane</keyword>
<evidence type="ECO:0000256" key="1">
    <source>
        <dbReference type="SAM" id="MobiDB-lite"/>
    </source>
</evidence>
<proteinExistence type="predicted"/>
<dbReference type="Proteomes" id="UP001144396">
    <property type="component" value="Unassembled WGS sequence"/>
</dbReference>
<protein>
    <recommendedName>
        <fullName evidence="5">DUF4190 domain-containing protein</fullName>
    </recommendedName>
</protein>
<feature type="transmembrane region" description="Helical" evidence="2">
    <location>
        <begin position="100"/>
        <end position="119"/>
    </location>
</feature>
<reference evidence="3" key="1">
    <citation type="submission" date="2022-12" db="EMBL/GenBank/DDBJ databases">
        <title>Reference genome sequencing for broad-spectrum identification of bacterial and archaeal isolates by mass spectrometry.</title>
        <authorList>
            <person name="Sekiguchi Y."/>
            <person name="Tourlousse D.M."/>
        </authorList>
    </citation>
    <scope>NUCLEOTIDE SEQUENCE</scope>
    <source>
        <strain evidence="3">14</strain>
    </source>
</reference>
<feature type="compositionally biased region" description="Low complexity" evidence="1">
    <location>
        <begin position="129"/>
        <end position="150"/>
    </location>
</feature>
<evidence type="ECO:0000256" key="2">
    <source>
        <dbReference type="SAM" id="Phobius"/>
    </source>
</evidence>
<feature type="transmembrane region" description="Helical" evidence="2">
    <location>
        <begin position="70"/>
        <end position="88"/>
    </location>
</feature>
<feature type="compositionally biased region" description="Gly residues" evidence="1">
    <location>
        <begin position="24"/>
        <end position="33"/>
    </location>
</feature>
<evidence type="ECO:0000313" key="3">
    <source>
        <dbReference type="EMBL" id="GLI27779.1"/>
    </source>
</evidence>
<name>A0A9W6FP91_9MICO</name>
<dbReference type="EMBL" id="BSDP01000001">
    <property type="protein sequence ID" value="GLI27779.1"/>
    <property type="molecule type" value="Genomic_DNA"/>
</dbReference>
<dbReference type="RefSeq" id="WP_281884598.1">
    <property type="nucleotide sequence ID" value="NZ_BSDP01000001.1"/>
</dbReference>
<keyword evidence="2" id="KW-0812">Transmembrane</keyword>